<dbReference type="AlphaFoldDB" id="A0A6S6YMQ5"/>
<proteinExistence type="predicted"/>
<dbReference type="Proteomes" id="UP000515733">
    <property type="component" value="Chromosome"/>
</dbReference>
<organism evidence="1 2">
    <name type="scientific">Denitratisoma oestradiolicum</name>
    <dbReference type="NCBI Taxonomy" id="311182"/>
    <lineage>
        <taxon>Bacteria</taxon>
        <taxon>Pseudomonadati</taxon>
        <taxon>Pseudomonadota</taxon>
        <taxon>Betaproteobacteria</taxon>
        <taxon>Nitrosomonadales</taxon>
        <taxon>Sterolibacteriaceae</taxon>
        <taxon>Denitratisoma</taxon>
    </lineage>
</organism>
<accession>A0A6S6YMQ5</accession>
<dbReference type="KEGG" id="doe:DENOEST_1851"/>
<dbReference type="RefSeq" id="WP_170228062.1">
    <property type="nucleotide sequence ID" value="NZ_LR778301.1"/>
</dbReference>
<sequence>MKLNPYLVRLFDPLPMAFACDLYQRLREGKRDMETRDMLLKALDMARKAGTIE</sequence>
<keyword evidence="2" id="KW-1185">Reference proteome</keyword>
<name>A0A6S6YMQ5_9PROT</name>
<protein>
    <submittedName>
        <fullName evidence="1">Uncharacterized protein</fullName>
    </submittedName>
</protein>
<evidence type="ECO:0000313" key="1">
    <source>
        <dbReference type="EMBL" id="CAB1369016.1"/>
    </source>
</evidence>
<evidence type="ECO:0000313" key="2">
    <source>
        <dbReference type="Proteomes" id="UP000515733"/>
    </source>
</evidence>
<gene>
    <name evidence="1" type="ORF">DENOEST_1851</name>
</gene>
<dbReference type="EMBL" id="LR778301">
    <property type="protein sequence ID" value="CAB1369016.1"/>
    <property type="molecule type" value="Genomic_DNA"/>
</dbReference>
<reference evidence="1 2" key="1">
    <citation type="submission" date="2020-03" db="EMBL/GenBank/DDBJ databases">
        <authorList>
            <consortium name="Genoscope - CEA"/>
            <person name="William W."/>
        </authorList>
    </citation>
    <scope>NUCLEOTIDE SEQUENCE [LARGE SCALE GENOMIC DNA]</scope>
    <source>
        <strain evidence="2">DSM 16959</strain>
    </source>
</reference>